<dbReference type="Gene3D" id="3.40.630.190">
    <property type="entry name" value="LCP protein"/>
    <property type="match status" value="1"/>
</dbReference>
<dbReference type="InterPro" id="IPR050922">
    <property type="entry name" value="LytR/CpsA/Psr_CW_biosynth"/>
</dbReference>
<name>A0A1G6YNF0_9PSEU</name>
<evidence type="ECO:0000256" key="3">
    <source>
        <dbReference type="SAM" id="Phobius"/>
    </source>
</evidence>
<dbReference type="NCBIfam" id="TIGR00350">
    <property type="entry name" value="lytR_cpsA_psr"/>
    <property type="match status" value="1"/>
</dbReference>
<keyword evidence="3" id="KW-1133">Transmembrane helix</keyword>
<dbReference type="OrthoDB" id="9782542at2"/>
<evidence type="ECO:0000256" key="2">
    <source>
        <dbReference type="SAM" id="MobiDB-lite"/>
    </source>
</evidence>
<dbReference type="AlphaFoldDB" id="A0A1G6YNF0"/>
<feature type="transmembrane region" description="Helical" evidence="3">
    <location>
        <begin position="93"/>
        <end position="114"/>
    </location>
</feature>
<dbReference type="PANTHER" id="PTHR33392">
    <property type="entry name" value="POLYISOPRENYL-TEICHOIC ACID--PEPTIDOGLYCAN TEICHOIC ACID TRANSFERASE TAGU"/>
    <property type="match status" value="1"/>
</dbReference>
<feature type="compositionally biased region" description="Basic and acidic residues" evidence="2">
    <location>
        <begin position="17"/>
        <end position="33"/>
    </location>
</feature>
<feature type="compositionally biased region" description="Acidic residues" evidence="2">
    <location>
        <begin position="57"/>
        <end position="70"/>
    </location>
</feature>
<evidence type="ECO:0000313" key="5">
    <source>
        <dbReference type="Proteomes" id="UP000199494"/>
    </source>
</evidence>
<gene>
    <name evidence="4" type="ORF">SAMN05421630_114124</name>
</gene>
<dbReference type="InterPro" id="IPR004474">
    <property type="entry name" value="LytR_CpsA_psr"/>
</dbReference>
<reference evidence="4 5" key="1">
    <citation type="submission" date="2016-10" db="EMBL/GenBank/DDBJ databases">
        <authorList>
            <person name="de Groot N.N."/>
        </authorList>
    </citation>
    <scope>NUCLEOTIDE SEQUENCE [LARGE SCALE GENOMIC DNA]</scope>
    <source>
        <strain evidence="4 5">CGMCC 4.5506</strain>
    </source>
</reference>
<organism evidence="4 5">
    <name type="scientific">Prauserella marina</name>
    <dbReference type="NCBI Taxonomy" id="530584"/>
    <lineage>
        <taxon>Bacteria</taxon>
        <taxon>Bacillati</taxon>
        <taxon>Actinomycetota</taxon>
        <taxon>Actinomycetes</taxon>
        <taxon>Pseudonocardiales</taxon>
        <taxon>Pseudonocardiaceae</taxon>
        <taxon>Prauserella</taxon>
    </lineage>
</organism>
<accession>A0A1G6YNF0</accession>
<evidence type="ECO:0000256" key="1">
    <source>
        <dbReference type="ARBA" id="ARBA00006068"/>
    </source>
</evidence>
<comment type="similarity">
    <text evidence="1">Belongs to the LytR/CpsA/Psr (LCP) family.</text>
</comment>
<feature type="compositionally biased region" description="Basic residues" evidence="2">
    <location>
        <begin position="76"/>
        <end position="90"/>
    </location>
</feature>
<sequence length="463" mass="48418">MDDGEKPGGAGEAGEADAGHVGDAENDAEHNDTDGPDDTEGGTANNTDSTDSTGETEGLDDPEDPEEPDEAGTTGGRHRQATPARRKRSPWRIAARSAVVLLSALALVATGYAYTVLDGLQDSVQTTDALQQNSGGEEGTPPPPQDDGATDILLVGTDSRTDMEGNALPLDMLKQLRTEDKQGISTDTLIIMRIPKDGGSPRAISIPRDAWVDVPQGGEGKINSAYGAAKESVSARLWAEGGHAAADVEKESDQAGRRALVKTVQDFTRIHIDHYAEVNLLGFYLLTEALGGVEVCLNNATYDKDSGANFAAGPQVVSGGEALSFVRQRKNLPRGDLDRIVRQQAFLASALDSVLSAGTLTEPGRLDQLTETLRRSLVLDPDLDLLGFAEQAKGIASGDIEFVTIPVVEVAARSDDGQSIVSVDKEAVRAFVKDIIESEGEQPSGGGSAPGGGIAPRAAACVN</sequence>
<keyword evidence="3" id="KW-0812">Transmembrane</keyword>
<dbReference type="Proteomes" id="UP000199494">
    <property type="component" value="Unassembled WGS sequence"/>
</dbReference>
<feature type="region of interest" description="Disordered" evidence="2">
    <location>
        <begin position="1"/>
        <end position="90"/>
    </location>
</feature>
<proteinExistence type="inferred from homology"/>
<dbReference type="EMBL" id="FMZE01000014">
    <property type="protein sequence ID" value="SDD91832.1"/>
    <property type="molecule type" value="Genomic_DNA"/>
</dbReference>
<dbReference type="Pfam" id="PF03816">
    <property type="entry name" value="LytR_cpsA_psr"/>
    <property type="match status" value="1"/>
</dbReference>
<keyword evidence="5" id="KW-1185">Reference proteome</keyword>
<protein>
    <submittedName>
        <fullName evidence="4">Cell envelope-related function transcriptional attenuator common domain-containing protein</fullName>
    </submittedName>
</protein>
<dbReference type="RefSeq" id="WP_091810485.1">
    <property type="nucleotide sequence ID" value="NZ_CP016353.1"/>
</dbReference>
<keyword evidence="3" id="KW-0472">Membrane</keyword>
<evidence type="ECO:0000313" key="4">
    <source>
        <dbReference type="EMBL" id="SDD91832.1"/>
    </source>
</evidence>
<dbReference type="PANTHER" id="PTHR33392:SF6">
    <property type="entry name" value="POLYISOPRENYL-TEICHOIC ACID--PEPTIDOGLYCAN TEICHOIC ACID TRANSFERASE TAGU"/>
    <property type="match status" value="1"/>
</dbReference>
<feature type="region of interest" description="Disordered" evidence="2">
    <location>
        <begin position="129"/>
        <end position="152"/>
    </location>
</feature>
<dbReference type="STRING" id="530584.SAMN05421630_114124"/>